<evidence type="ECO:0000256" key="1">
    <source>
        <dbReference type="ARBA" id="ARBA00000085"/>
    </source>
</evidence>
<keyword evidence="7 15" id="KW-0418">Kinase</keyword>
<gene>
    <name evidence="15" type="ORF">BJ983_005726</name>
</gene>
<dbReference type="EMBL" id="JACCBN010000001">
    <property type="protein sequence ID" value="NYD39624.1"/>
    <property type="molecule type" value="Genomic_DNA"/>
</dbReference>
<dbReference type="PROSITE" id="PS50109">
    <property type="entry name" value="HIS_KIN"/>
    <property type="match status" value="1"/>
</dbReference>
<evidence type="ECO:0000256" key="5">
    <source>
        <dbReference type="ARBA" id="ARBA00022679"/>
    </source>
</evidence>
<evidence type="ECO:0000256" key="10">
    <source>
        <dbReference type="ARBA" id="ARBA00023136"/>
    </source>
</evidence>
<dbReference type="SMART" id="SM00304">
    <property type="entry name" value="HAMP"/>
    <property type="match status" value="1"/>
</dbReference>
<evidence type="ECO:0000259" key="13">
    <source>
        <dbReference type="PROSITE" id="PS50109"/>
    </source>
</evidence>
<dbReference type="CDD" id="cd06225">
    <property type="entry name" value="HAMP"/>
    <property type="match status" value="1"/>
</dbReference>
<dbReference type="InterPro" id="IPR036097">
    <property type="entry name" value="HisK_dim/P_sf"/>
</dbReference>
<keyword evidence="5" id="KW-0808">Transferase</keyword>
<keyword evidence="4" id="KW-0597">Phosphoprotein</keyword>
<feature type="domain" description="HAMP" evidence="14">
    <location>
        <begin position="189"/>
        <end position="242"/>
    </location>
</feature>
<dbReference type="GO" id="GO:0005886">
    <property type="term" value="C:plasma membrane"/>
    <property type="evidence" value="ECO:0007669"/>
    <property type="project" value="UniProtKB-SubCell"/>
</dbReference>
<proteinExistence type="predicted"/>
<evidence type="ECO:0000256" key="11">
    <source>
        <dbReference type="SAM" id="MobiDB-lite"/>
    </source>
</evidence>
<dbReference type="Pfam" id="PF02518">
    <property type="entry name" value="HATPase_c"/>
    <property type="match status" value="1"/>
</dbReference>
<feature type="transmembrane region" description="Helical" evidence="12">
    <location>
        <begin position="30"/>
        <end position="53"/>
    </location>
</feature>
<sequence length="492" mass="52104">MRSLRDHLRRRPETSAVPARSLRFRVTATVVAVMVVTLLVAGIVLDLVLSAALERDQQDRLSERAARVDQLVAQQVPADELVGLLDGQGISAVRRQADGAVLEGVPTPPGPPDGGPRGGPGGRPTPGPPPVRSGDSLTITRPLADGTVIVLSADPGEVDAVVYRLRGVMVGVGLVGVVGSALLLLSGVTAALRPLDAMTRVARAITTGERGRRLRPSSPDTEIGRTAAAFDEMLDALDAAQDRSDEAARRERGAAEEARRSEATTRRFLSDAAHELRTPLTGMQSLAETLVRDSDEDREVREELAIALVRETSRASALVTDMLDLARIEGGQELRRDDVDLVVLAREQVDHLRLVNPDLDVAVDADGPVVAAVDGDQVRRVLVNLLGNARRHVVPGGAVRVRVTASGDGARVAVHNDGAVIATEDRERVFDRLVRLDEARARDVGGAGLGLSIARALARAHGGDLVYEATPTGSDFVLTLPLATTPALVSPR</sequence>
<reference evidence="15 16" key="1">
    <citation type="submission" date="2020-07" db="EMBL/GenBank/DDBJ databases">
        <title>Sequencing the genomes of 1000 actinobacteria strains.</title>
        <authorList>
            <person name="Klenk H.-P."/>
        </authorList>
    </citation>
    <scope>NUCLEOTIDE SEQUENCE [LARGE SCALE GENOMIC DNA]</scope>
    <source>
        <strain evidence="15 16">DSM 45772</strain>
    </source>
</reference>
<evidence type="ECO:0000256" key="4">
    <source>
        <dbReference type="ARBA" id="ARBA00022553"/>
    </source>
</evidence>
<evidence type="ECO:0000256" key="7">
    <source>
        <dbReference type="ARBA" id="ARBA00022777"/>
    </source>
</evidence>
<dbReference type="PANTHER" id="PTHR45436">
    <property type="entry name" value="SENSOR HISTIDINE KINASE YKOH"/>
    <property type="match status" value="1"/>
</dbReference>
<dbReference type="RefSeq" id="WP_179796919.1">
    <property type="nucleotide sequence ID" value="NZ_BAABHP010000023.1"/>
</dbReference>
<evidence type="ECO:0000256" key="12">
    <source>
        <dbReference type="SAM" id="Phobius"/>
    </source>
</evidence>
<keyword evidence="16" id="KW-1185">Reference proteome</keyword>
<dbReference type="Proteomes" id="UP000535890">
    <property type="component" value="Unassembled WGS sequence"/>
</dbReference>
<evidence type="ECO:0000256" key="9">
    <source>
        <dbReference type="ARBA" id="ARBA00023012"/>
    </source>
</evidence>
<dbReference type="FunFam" id="1.10.287.130:FF:000001">
    <property type="entry name" value="Two-component sensor histidine kinase"/>
    <property type="match status" value="1"/>
</dbReference>
<dbReference type="Gene3D" id="6.10.340.10">
    <property type="match status" value="1"/>
</dbReference>
<name>A0A7Y9J9Q0_9PSEU</name>
<keyword evidence="6 12" id="KW-0812">Transmembrane</keyword>
<dbReference type="InterPro" id="IPR003661">
    <property type="entry name" value="HisK_dim/P_dom"/>
</dbReference>
<accession>A0A7Y9J9Q0</accession>
<feature type="domain" description="Histidine kinase" evidence="13">
    <location>
        <begin position="271"/>
        <end position="484"/>
    </location>
</feature>
<dbReference type="SUPFAM" id="SSF55874">
    <property type="entry name" value="ATPase domain of HSP90 chaperone/DNA topoisomerase II/histidine kinase"/>
    <property type="match status" value="1"/>
</dbReference>
<dbReference type="InterPro" id="IPR003660">
    <property type="entry name" value="HAMP_dom"/>
</dbReference>
<dbReference type="Gene3D" id="3.30.565.10">
    <property type="entry name" value="Histidine kinase-like ATPase, C-terminal domain"/>
    <property type="match status" value="1"/>
</dbReference>
<dbReference type="CDD" id="cd00082">
    <property type="entry name" value="HisKA"/>
    <property type="match status" value="1"/>
</dbReference>
<evidence type="ECO:0000256" key="2">
    <source>
        <dbReference type="ARBA" id="ARBA00004236"/>
    </source>
</evidence>
<keyword evidence="8 12" id="KW-1133">Transmembrane helix</keyword>
<evidence type="ECO:0000256" key="6">
    <source>
        <dbReference type="ARBA" id="ARBA00022692"/>
    </source>
</evidence>
<evidence type="ECO:0000256" key="3">
    <source>
        <dbReference type="ARBA" id="ARBA00012438"/>
    </source>
</evidence>
<dbReference type="InterPro" id="IPR004358">
    <property type="entry name" value="Sig_transdc_His_kin-like_C"/>
</dbReference>
<protein>
    <recommendedName>
        <fullName evidence="3">histidine kinase</fullName>
        <ecNumber evidence="3">2.7.13.3</ecNumber>
    </recommendedName>
</protein>
<comment type="caution">
    <text evidence="15">The sequence shown here is derived from an EMBL/GenBank/DDBJ whole genome shotgun (WGS) entry which is preliminary data.</text>
</comment>
<dbReference type="InterPro" id="IPR050428">
    <property type="entry name" value="TCS_sensor_his_kinase"/>
</dbReference>
<dbReference type="CDD" id="cd00075">
    <property type="entry name" value="HATPase"/>
    <property type="match status" value="1"/>
</dbReference>
<dbReference type="PRINTS" id="PR00344">
    <property type="entry name" value="BCTRLSENSOR"/>
</dbReference>
<keyword evidence="10 12" id="KW-0472">Membrane</keyword>
<dbReference type="SUPFAM" id="SSF158472">
    <property type="entry name" value="HAMP domain-like"/>
    <property type="match status" value="1"/>
</dbReference>
<dbReference type="PROSITE" id="PS50885">
    <property type="entry name" value="HAMP"/>
    <property type="match status" value="1"/>
</dbReference>
<feature type="region of interest" description="Disordered" evidence="11">
    <location>
        <begin position="101"/>
        <end position="137"/>
    </location>
</feature>
<feature type="transmembrane region" description="Helical" evidence="12">
    <location>
        <begin position="168"/>
        <end position="192"/>
    </location>
</feature>
<dbReference type="AlphaFoldDB" id="A0A7Y9J9Q0"/>
<keyword evidence="9" id="KW-0902">Two-component regulatory system</keyword>
<comment type="catalytic activity">
    <reaction evidence="1">
        <text>ATP + protein L-histidine = ADP + protein N-phospho-L-histidine.</text>
        <dbReference type="EC" id="2.7.13.3"/>
    </reaction>
</comment>
<dbReference type="InterPro" id="IPR003594">
    <property type="entry name" value="HATPase_dom"/>
</dbReference>
<dbReference type="SMART" id="SM00387">
    <property type="entry name" value="HATPase_c"/>
    <property type="match status" value="1"/>
</dbReference>
<organism evidence="15 16">
    <name type="scientific">Actinomycetospora corticicola</name>
    <dbReference type="NCBI Taxonomy" id="663602"/>
    <lineage>
        <taxon>Bacteria</taxon>
        <taxon>Bacillati</taxon>
        <taxon>Actinomycetota</taxon>
        <taxon>Actinomycetes</taxon>
        <taxon>Pseudonocardiales</taxon>
        <taxon>Pseudonocardiaceae</taxon>
        <taxon>Actinomycetospora</taxon>
    </lineage>
</organism>
<dbReference type="InterPro" id="IPR036890">
    <property type="entry name" value="HATPase_C_sf"/>
</dbReference>
<dbReference type="GO" id="GO:0000155">
    <property type="term" value="F:phosphorelay sensor kinase activity"/>
    <property type="evidence" value="ECO:0007669"/>
    <property type="project" value="InterPro"/>
</dbReference>
<comment type="subcellular location">
    <subcellularLocation>
        <location evidence="2">Cell membrane</location>
    </subcellularLocation>
</comment>
<evidence type="ECO:0000313" key="16">
    <source>
        <dbReference type="Proteomes" id="UP000535890"/>
    </source>
</evidence>
<dbReference type="EC" id="2.7.13.3" evidence="3"/>
<dbReference type="PANTHER" id="PTHR45436:SF5">
    <property type="entry name" value="SENSOR HISTIDINE KINASE TRCS"/>
    <property type="match status" value="1"/>
</dbReference>
<dbReference type="Gene3D" id="1.10.287.130">
    <property type="match status" value="1"/>
</dbReference>
<evidence type="ECO:0000256" key="8">
    <source>
        <dbReference type="ARBA" id="ARBA00022989"/>
    </source>
</evidence>
<evidence type="ECO:0000259" key="14">
    <source>
        <dbReference type="PROSITE" id="PS50885"/>
    </source>
</evidence>
<dbReference type="InterPro" id="IPR005467">
    <property type="entry name" value="His_kinase_dom"/>
</dbReference>
<evidence type="ECO:0000313" key="15">
    <source>
        <dbReference type="EMBL" id="NYD39624.1"/>
    </source>
</evidence>
<feature type="region of interest" description="Disordered" evidence="11">
    <location>
        <begin position="241"/>
        <end position="272"/>
    </location>
</feature>
<dbReference type="Pfam" id="PF00672">
    <property type="entry name" value="HAMP"/>
    <property type="match status" value="1"/>
</dbReference>
<dbReference type="SMART" id="SM00388">
    <property type="entry name" value="HisKA"/>
    <property type="match status" value="1"/>
</dbReference>
<dbReference type="SUPFAM" id="SSF47384">
    <property type="entry name" value="Homodimeric domain of signal transducing histidine kinase"/>
    <property type="match status" value="1"/>
</dbReference>
<dbReference type="Pfam" id="PF00512">
    <property type="entry name" value="HisKA"/>
    <property type="match status" value="1"/>
</dbReference>